<dbReference type="RefSeq" id="XP_716580.2">
    <property type="nucleotide sequence ID" value="XM_711487.2"/>
</dbReference>
<organism evidence="3 4">
    <name type="scientific">Candida albicans (strain SC5314 / ATCC MYA-2876)</name>
    <name type="common">Yeast</name>
    <dbReference type="NCBI Taxonomy" id="237561"/>
    <lineage>
        <taxon>Eukaryota</taxon>
        <taxon>Fungi</taxon>
        <taxon>Dikarya</taxon>
        <taxon>Ascomycota</taxon>
        <taxon>Saccharomycotina</taxon>
        <taxon>Pichiomycetes</taxon>
        <taxon>Debaryomycetaceae</taxon>
        <taxon>Candida/Lodderomyces clade</taxon>
        <taxon>Candida</taxon>
    </lineage>
</organism>
<evidence type="ECO:0000313" key="3">
    <source>
        <dbReference type="EMBL" id="AOW29315.1"/>
    </source>
</evidence>
<dbReference type="Pfam" id="PF22998">
    <property type="entry name" value="GNAT_LYC1-like"/>
    <property type="match status" value="1"/>
</dbReference>
<dbReference type="InParanoid" id="A0A1D8PMF7"/>
<dbReference type="SUPFAM" id="SSF55729">
    <property type="entry name" value="Acyl-CoA N-acyltransferases (Nat)"/>
    <property type="match status" value="1"/>
</dbReference>
<dbReference type="PANTHER" id="PTHR34815:SF2">
    <property type="entry name" value="N-ACETYLTRANSFERASE DOMAIN-CONTAINING PROTEIN"/>
    <property type="match status" value="1"/>
</dbReference>
<evidence type="ECO:0000313" key="4">
    <source>
        <dbReference type="Proteomes" id="UP000000559"/>
    </source>
</evidence>
<dbReference type="FunCoup" id="A0A1D8PMF7">
    <property type="interactions" value="108"/>
</dbReference>
<keyword evidence="4" id="KW-1185">Reference proteome</keyword>
<reference evidence="3 4" key="2">
    <citation type="journal article" date="2007" name="Genome Biol.">
        <title>Assembly of the Candida albicans genome into sixteen supercontigs aligned on the eight chromosomes.</title>
        <authorList>
            <person name="van het Hoog M."/>
            <person name="Rast T.J."/>
            <person name="Martchenko M."/>
            <person name="Grindle S."/>
            <person name="Dignard D."/>
            <person name="Hogues H."/>
            <person name="Cuomo C."/>
            <person name="Berriman M."/>
            <person name="Scherer S."/>
            <person name="Magee B.B."/>
            <person name="Whiteway M."/>
            <person name="Chibana H."/>
            <person name="Nantel A."/>
            <person name="Magee P.T."/>
        </authorList>
    </citation>
    <scope>GENOME REANNOTATION</scope>
    <source>
        <strain evidence="4">SC5314 / ATCC MYA-2876</strain>
    </source>
</reference>
<dbReference type="Proteomes" id="UP000000559">
    <property type="component" value="Chromosome 4"/>
</dbReference>
<evidence type="ECO:0000313" key="2">
    <source>
        <dbReference type="CGD" id="CAL0000177485"/>
    </source>
</evidence>
<reference evidence="3 4" key="1">
    <citation type="journal article" date="2004" name="Proc. Natl. Acad. Sci. U.S.A.">
        <title>The diploid genome sequence of Candida albicans.</title>
        <authorList>
            <person name="Jones T."/>
            <person name="Federspiel N.A."/>
            <person name="Chibana H."/>
            <person name="Dungan J."/>
            <person name="Kalman S."/>
            <person name="Magee B.B."/>
            <person name="Newport G."/>
            <person name="Thorstenson Y.R."/>
            <person name="Agabian N."/>
            <person name="Magee P.T."/>
            <person name="Davis R.W."/>
            <person name="Scherer S."/>
        </authorList>
    </citation>
    <scope>NUCLEOTIDE SEQUENCE [LARGE SCALE GENOMIC DNA]</scope>
    <source>
        <strain evidence="4">SC5314 / ATCC MYA-2876</strain>
    </source>
</reference>
<dbReference type="STRING" id="237561.A0A1D8PMF7"/>
<dbReference type="CDD" id="cd04301">
    <property type="entry name" value="NAT_SF"/>
    <property type="match status" value="1"/>
</dbReference>
<accession>A0A1D8PMF7</accession>
<dbReference type="PANTHER" id="PTHR34815">
    <property type="entry name" value="LYSINE ACETYLTRANSFERASE"/>
    <property type="match status" value="1"/>
</dbReference>
<dbReference type="eggNOG" id="ENOG502S41G">
    <property type="taxonomic scope" value="Eukaryota"/>
</dbReference>
<reference evidence="3 4" key="3">
    <citation type="journal article" date="2013" name="Genome Biol.">
        <title>Assembly of a phased diploid Candida albicans genome facilitates allele-specific measurements and provides a simple model for repeat and indel structure.</title>
        <authorList>
            <person name="Muzzey D."/>
            <person name="Schwartz K."/>
            <person name="Weissman J.S."/>
            <person name="Sherlock G."/>
        </authorList>
    </citation>
    <scope>NUCLEOTIDE SEQUENCE [LARGE SCALE GENOMIC DNA]</scope>
    <source>
        <strain evidence="4">SC5314 / ATCC MYA-2876</strain>
    </source>
</reference>
<dbReference type="CGD" id="CAL0000177485">
    <property type="gene designation" value="orf19.8858"/>
</dbReference>
<dbReference type="VEuPathDB" id="FungiDB:C4_05850C_A"/>
<dbReference type="InterPro" id="IPR053013">
    <property type="entry name" value="LAT"/>
</dbReference>
<dbReference type="AlphaFoldDB" id="A0A1D8PMF7"/>
<feature type="domain" description="LYC1 C-terminal" evidence="1">
    <location>
        <begin position="187"/>
        <end position="412"/>
    </location>
</feature>
<dbReference type="InterPro" id="IPR055100">
    <property type="entry name" value="GNAT_LYC1-like"/>
</dbReference>
<dbReference type="Gene3D" id="3.40.630.30">
    <property type="match status" value="1"/>
</dbReference>
<sequence length="412" mass="47387">MPSTTASPDQEQLELVHLTDQELIDFTRLQNAQAWKGALSIKDYVLREQVLGKSKMATTPPNKLLIFMLRNKTDKAPLCSIELLIRKSKKYTLNKHENVVEQEDILSGCIGGVYTYPQHRGNGYARIMVDKLVVEAKELVGPSGFVFLYSEIGEYYSKNGFLSQGVDLINIPLTEGQDFATNTFDIKYDLINYHHFDLLMESYNQQNEQEIIAKVLKDGKSRITVVPSSKIIDWFHLRSKYISYKIFYEPKQNQEHIDFYNESYESIKSKLELVEPKQFGIKLYNTANEVAGFIVWTMDFNNQSVPENYVTVLKIVSFDENSKDEVAIKLLSLLKTHLIKNPILNGMNTTKIVIWESEISSHIKNVLVNQWNAQSNIDNPSRSAILMNSPIEDAKLRESEIIWEGNDKLPWF</sequence>
<name>A0A1D8PMF7_CANAL</name>
<dbReference type="KEGG" id="cal:CAALFM_C405850CA"/>
<gene>
    <name evidence="3" type="ordered locus">CAALFM_C405850CA</name>
    <name evidence="2" type="ordered locus">orf19.8858</name>
</gene>
<proteinExistence type="predicted"/>
<dbReference type="InterPro" id="IPR016181">
    <property type="entry name" value="Acyl_CoA_acyltransferase"/>
</dbReference>
<dbReference type="GeneID" id="3641791"/>
<evidence type="ECO:0000259" key="1">
    <source>
        <dbReference type="Pfam" id="PF22998"/>
    </source>
</evidence>
<dbReference type="OrthoDB" id="2020070at2759"/>
<dbReference type="EMBL" id="CP017626">
    <property type="protein sequence ID" value="AOW29315.1"/>
    <property type="molecule type" value="Genomic_DNA"/>
</dbReference>
<protein>
    <recommendedName>
        <fullName evidence="1">LYC1 C-terminal domain-containing protein</fullName>
    </recommendedName>
</protein>